<evidence type="ECO:0000256" key="2">
    <source>
        <dbReference type="ARBA" id="ARBA00022723"/>
    </source>
</evidence>
<keyword evidence="3" id="KW-0847">Vitamin C</keyword>
<dbReference type="GO" id="GO:0016705">
    <property type="term" value="F:oxidoreductase activity, acting on paired donors, with incorporation or reduction of molecular oxygen"/>
    <property type="evidence" value="ECO:0007669"/>
    <property type="project" value="InterPro"/>
</dbReference>
<evidence type="ECO:0000256" key="4">
    <source>
        <dbReference type="ARBA" id="ARBA00022964"/>
    </source>
</evidence>
<evidence type="ECO:0000313" key="8">
    <source>
        <dbReference type="EMBL" id="ACO62716.1"/>
    </source>
</evidence>
<evidence type="ECO:0000259" key="7">
    <source>
        <dbReference type="PROSITE" id="PS51471"/>
    </source>
</evidence>
<dbReference type="OrthoDB" id="1736837at2759"/>
<feature type="domain" description="Fe2OG dioxygenase" evidence="7">
    <location>
        <begin position="76"/>
        <end position="170"/>
    </location>
</feature>
<reference evidence="8 9" key="1">
    <citation type="journal article" date="2009" name="Science">
        <title>Green evolution and dynamic adaptations revealed by genomes of the marine picoeukaryotes Micromonas.</title>
        <authorList>
            <person name="Worden A.Z."/>
            <person name="Lee J.H."/>
            <person name="Mock T."/>
            <person name="Rouze P."/>
            <person name="Simmons M.P."/>
            <person name="Aerts A.L."/>
            <person name="Allen A.E."/>
            <person name="Cuvelier M.L."/>
            <person name="Derelle E."/>
            <person name="Everett M.V."/>
            <person name="Foulon E."/>
            <person name="Grimwood J."/>
            <person name="Gundlach H."/>
            <person name="Henrissat B."/>
            <person name="Napoli C."/>
            <person name="McDonald S.M."/>
            <person name="Parker M.S."/>
            <person name="Rombauts S."/>
            <person name="Salamov A."/>
            <person name="Von Dassow P."/>
            <person name="Badger J.H."/>
            <person name="Coutinho P.M."/>
            <person name="Demir E."/>
            <person name="Dubchak I."/>
            <person name="Gentemann C."/>
            <person name="Eikrem W."/>
            <person name="Gready J.E."/>
            <person name="John U."/>
            <person name="Lanier W."/>
            <person name="Lindquist E.A."/>
            <person name="Lucas S."/>
            <person name="Mayer K.F."/>
            <person name="Moreau H."/>
            <person name="Not F."/>
            <person name="Otillar R."/>
            <person name="Panaud O."/>
            <person name="Pangilinan J."/>
            <person name="Paulsen I."/>
            <person name="Piegu B."/>
            <person name="Poliakov A."/>
            <person name="Robbens S."/>
            <person name="Schmutz J."/>
            <person name="Toulza E."/>
            <person name="Wyss T."/>
            <person name="Zelensky A."/>
            <person name="Zhou K."/>
            <person name="Armbrust E.V."/>
            <person name="Bhattacharya D."/>
            <person name="Goodenough U.W."/>
            <person name="Van de Peer Y."/>
            <person name="Grigoriev I.V."/>
        </authorList>
    </citation>
    <scope>NUCLEOTIDE SEQUENCE [LARGE SCALE GENOMIC DNA]</scope>
    <source>
        <strain evidence="9">RCC299 / NOUM17</strain>
    </source>
</reference>
<evidence type="ECO:0000256" key="5">
    <source>
        <dbReference type="ARBA" id="ARBA00023002"/>
    </source>
</evidence>
<dbReference type="OMA" id="CLDGHHS"/>
<dbReference type="PROSITE" id="PS51471">
    <property type="entry name" value="FE2OG_OXY"/>
    <property type="match status" value="1"/>
</dbReference>
<keyword evidence="4" id="KW-0223">Dioxygenase</keyword>
<dbReference type="GO" id="GO:0031418">
    <property type="term" value="F:L-ascorbic acid binding"/>
    <property type="evidence" value="ECO:0007669"/>
    <property type="project" value="UniProtKB-KW"/>
</dbReference>
<evidence type="ECO:0000256" key="6">
    <source>
        <dbReference type="ARBA" id="ARBA00023004"/>
    </source>
</evidence>
<dbReference type="InParanoid" id="C1E4G2"/>
<dbReference type="InterPro" id="IPR005123">
    <property type="entry name" value="Oxoglu/Fe-dep_dioxygenase_dom"/>
</dbReference>
<dbReference type="RefSeq" id="XP_002501458.1">
    <property type="nucleotide sequence ID" value="XM_002501412.1"/>
</dbReference>
<organism evidence="8 9">
    <name type="scientific">Micromonas commoda (strain RCC299 / NOUM17 / CCMP2709)</name>
    <name type="common">Picoplanktonic green alga</name>
    <dbReference type="NCBI Taxonomy" id="296587"/>
    <lineage>
        <taxon>Eukaryota</taxon>
        <taxon>Viridiplantae</taxon>
        <taxon>Chlorophyta</taxon>
        <taxon>Mamiellophyceae</taxon>
        <taxon>Mamiellales</taxon>
        <taxon>Mamiellaceae</taxon>
        <taxon>Micromonas</taxon>
    </lineage>
</organism>
<gene>
    <name evidence="8" type="ORF">MICPUN_76393</name>
</gene>
<sequence length="171" mass="18415">IFAFPLLNDAYCDALMDEAAHFQASGLPVARPNSMNNYGLILNEIGMEQAMDALQARVLSPVAEALFPAQGGGCLDGHHSFIVQYSEGADLGLDMHTDDSDVTFNVCLGKEFSGAGLQFCGVLGGPSHRKRSLVYHHAKGRCVVHLGAHRHGADDLESGERLNLIIWNHSS</sequence>
<dbReference type="SMART" id="SM00702">
    <property type="entry name" value="P4Hc"/>
    <property type="match status" value="1"/>
</dbReference>
<dbReference type="Pfam" id="PF25238">
    <property type="entry name" value="OGFOD2-like"/>
    <property type="match status" value="1"/>
</dbReference>
<evidence type="ECO:0000313" key="9">
    <source>
        <dbReference type="Proteomes" id="UP000002009"/>
    </source>
</evidence>
<keyword evidence="5" id="KW-0560">Oxidoreductase</keyword>
<name>C1E4G2_MICCC</name>
<dbReference type="STRING" id="296587.C1E4G2"/>
<dbReference type="EMBL" id="CP001325">
    <property type="protein sequence ID" value="ACO62716.1"/>
    <property type="molecule type" value="Genomic_DNA"/>
</dbReference>
<keyword evidence="6" id="KW-0408">Iron</keyword>
<accession>C1E4G2</accession>
<dbReference type="PANTHER" id="PTHR24014:SF4">
    <property type="entry name" value="2-OXOGLUTARATE AND IRON-DEPENDENT OXYGENASE DOMAIN-CONTAINING PROTEIN 2"/>
    <property type="match status" value="1"/>
</dbReference>
<protein>
    <recommendedName>
        <fullName evidence="7">Fe2OG dioxygenase domain-containing protein</fullName>
    </recommendedName>
</protein>
<dbReference type="eggNOG" id="KOG1971">
    <property type="taxonomic scope" value="Eukaryota"/>
</dbReference>
<feature type="non-terminal residue" evidence="8">
    <location>
        <position position="171"/>
    </location>
</feature>
<dbReference type="PANTHER" id="PTHR24014">
    <property type="entry name" value="2-OXOGLUTARATE AND IRON-DEPENDENT OXYGENASE DOMAIN-CONTAINING PROTEIN 2"/>
    <property type="match status" value="1"/>
</dbReference>
<feature type="non-terminal residue" evidence="8">
    <location>
        <position position="1"/>
    </location>
</feature>
<evidence type="ECO:0000256" key="3">
    <source>
        <dbReference type="ARBA" id="ARBA00022896"/>
    </source>
</evidence>
<dbReference type="GO" id="GO:0051213">
    <property type="term" value="F:dioxygenase activity"/>
    <property type="evidence" value="ECO:0007669"/>
    <property type="project" value="UniProtKB-KW"/>
</dbReference>
<dbReference type="GeneID" id="8243139"/>
<keyword evidence="2" id="KW-0479">Metal-binding</keyword>
<dbReference type="GO" id="GO:0005506">
    <property type="term" value="F:iron ion binding"/>
    <property type="evidence" value="ECO:0007669"/>
    <property type="project" value="InterPro"/>
</dbReference>
<dbReference type="KEGG" id="mis:MICPUN_76393"/>
<comment type="cofactor">
    <cofactor evidence="1">
        <name>L-ascorbate</name>
        <dbReference type="ChEBI" id="CHEBI:38290"/>
    </cofactor>
</comment>
<dbReference type="Gene3D" id="2.60.120.620">
    <property type="entry name" value="q2cbj1_9rhob like domain"/>
    <property type="match status" value="1"/>
</dbReference>
<dbReference type="InterPro" id="IPR006620">
    <property type="entry name" value="Pro_4_hyd_alph"/>
</dbReference>
<keyword evidence="9" id="KW-1185">Reference proteome</keyword>
<dbReference type="AlphaFoldDB" id="C1E4G2"/>
<dbReference type="Proteomes" id="UP000002009">
    <property type="component" value="Chromosome 4"/>
</dbReference>
<proteinExistence type="predicted"/>
<evidence type="ECO:0000256" key="1">
    <source>
        <dbReference type="ARBA" id="ARBA00001961"/>
    </source>
</evidence>